<name>A0A9E7ZYJ3_9HYPH</name>
<dbReference type="PROSITE" id="PS51257">
    <property type="entry name" value="PROKAR_LIPOPROTEIN"/>
    <property type="match status" value="1"/>
</dbReference>
<gene>
    <name evidence="1" type="ORF">NWE54_08055</name>
</gene>
<evidence type="ECO:0000313" key="1">
    <source>
        <dbReference type="EMBL" id="UZF88732.1"/>
    </source>
</evidence>
<accession>A0A9E7ZYJ3</accession>
<dbReference type="AlphaFoldDB" id="A0A9E7ZYJ3"/>
<sequence>MTIIRLAAGTMLALALSGCVTTEAEYRALDEERCRSFGFRAPGEAFSNCLLQLDLDRAAERRRRFDRFDASFGGPWGYGYGWGYGRRW</sequence>
<organism evidence="1">
    <name type="scientific">Bosea sp. NBC_00436</name>
    <dbReference type="NCBI Taxonomy" id="2969620"/>
    <lineage>
        <taxon>Bacteria</taxon>
        <taxon>Pseudomonadati</taxon>
        <taxon>Pseudomonadota</taxon>
        <taxon>Alphaproteobacteria</taxon>
        <taxon>Hyphomicrobiales</taxon>
        <taxon>Boseaceae</taxon>
        <taxon>Bosea</taxon>
    </lineage>
</organism>
<dbReference type="EMBL" id="CP102774">
    <property type="protein sequence ID" value="UZF88732.1"/>
    <property type="molecule type" value="Genomic_DNA"/>
</dbReference>
<proteinExistence type="predicted"/>
<evidence type="ECO:0008006" key="2">
    <source>
        <dbReference type="Google" id="ProtNLM"/>
    </source>
</evidence>
<protein>
    <recommendedName>
        <fullName evidence="2">Lipoprotein</fullName>
    </recommendedName>
</protein>
<reference evidence="1" key="1">
    <citation type="submission" date="2022-08" db="EMBL/GenBank/DDBJ databases">
        <title>Complete Genome Sequences of 2 Bosea sp. soil isolates.</title>
        <authorList>
            <person name="Alvarez Arevalo M."/>
            <person name="Sterndorff E.B."/>
            <person name="Faurdal D."/>
            <person name="Joergensen T.S."/>
            <person name="Weber T."/>
        </authorList>
    </citation>
    <scope>NUCLEOTIDE SEQUENCE</scope>
    <source>
        <strain evidence="1">NBC_00436</strain>
    </source>
</reference>